<organism evidence="5 6">
    <name type="scientific">Gryllotalpicola koreensis</name>
    <dbReference type="NCBI Taxonomy" id="993086"/>
    <lineage>
        <taxon>Bacteria</taxon>
        <taxon>Bacillati</taxon>
        <taxon>Actinomycetota</taxon>
        <taxon>Actinomycetes</taxon>
        <taxon>Micrococcales</taxon>
        <taxon>Microbacteriaceae</taxon>
        <taxon>Gryllotalpicola</taxon>
    </lineage>
</organism>
<keyword evidence="6" id="KW-1185">Reference proteome</keyword>
<dbReference type="InterPro" id="IPR016032">
    <property type="entry name" value="Sig_transdc_resp-reg_C-effctor"/>
</dbReference>
<reference evidence="6" key="1">
    <citation type="journal article" date="2019" name="Int. J. Syst. Evol. Microbiol.">
        <title>The Global Catalogue of Microorganisms (GCM) 10K type strain sequencing project: providing services to taxonomists for standard genome sequencing and annotation.</title>
        <authorList>
            <consortium name="The Broad Institute Genomics Platform"/>
            <consortium name="The Broad Institute Genome Sequencing Center for Infectious Disease"/>
            <person name="Wu L."/>
            <person name="Ma J."/>
        </authorList>
    </citation>
    <scope>NUCLEOTIDE SEQUENCE [LARGE SCALE GENOMIC DNA]</scope>
    <source>
        <strain evidence="6">JCM 17591</strain>
    </source>
</reference>
<dbReference type="EMBL" id="BAABBW010000003">
    <property type="protein sequence ID" value="GAA4174556.1"/>
    <property type="molecule type" value="Genomic_DNA"/>
</dbReference>
<evidence type="ECO:0000313" key="6">
    <source>
        <dbReference type="Proteomes" id="UP001501079"/>
    </source>
</evidence>
<dbReference type="Gene3D" id="1.10.10.10">
    <property type="entry name" value="Winged helix-like DNA-binding domain superfamily/Winged helix DNA-binding domain"/>
    <property type="match status" value="1"/>
</dbReference>
<dbReference type="PROSITE" id="PS00622">
    <property type="entry name" value="HTH_LUXR_1"/>
    <property type="match status" value="1"/>
</dbReference>
<dbReference type="RefSeq" id="WP_344753676.1">
    <property type="nucleotide sequence ID" value="NZ_BAABBW010000003.1"/>
</dbReference>
<feature type="domain" description="HTH luxR-type" evidence="4">
    <location>
        <begin position="129"/>
        <end position="194"/>
    </location>
</feature>
<evidence type="ECO:0000256" key="2">
    <source>
        <dbReference type="ARBA" id="ARBA00023125"/>
    </source>
</evidence>
<evidence type="ECO:0000259" key="4">
    <source>
        <dbReference type="PROSITE" id="PS50043"/>
    </source>
</evidence>
<proteinExistence type="predicted"/>
<dbReference type="InterPro" id="IPR000792">
    <property type="entry name" value="Tscrpt_reg_LuxR_C"/>
</dbReference>
<dbReference type="InterPro" id="IPR036388">
    <property type="entry name" value="WH-like_DNA-bd_sf"/>
</dbReference>
<dbReference type="PANTHER" id="PTHR44688:SF16">
    <property type="entry name" value="DNA-BINDING TRANSCRIPTIONAL ACTIVATOR DEVR_DOSR"/>
    <property type="match status" value="1"/>
</dbReference>
<evidence type="ECO:0000256" key="1">
    <source>
        <dbReference type="ARBA" id="ARBA00023015"/>
    </source>
</evidence>
<evidence type="ECO:0000256" key="3">
    <source>
        <dbReference type="ARBA" id="ARBA00023163"/>
    </source>
</evidence>
<dbReference type="Proteomes" id="UP001501079">
    <property type="component" value="Unassembled WGS sequence"/>
</dbReference>
<dbReference type="Pfam" id="PF00196">
    <property type="entry name" value="GerE"/>
    <property type="match status" value="1"/>
</dbReference>
<dbReference type="PROSITE" id="PS50043">
    <property type="entry name" value="HTH_LUXR_2"/>
    <property type="match status" value="1"/>
</dbReference>
<sequence>MLPERLETWIEIEYARTLAHTGRLAEAHALVHRLTPIVAAAGDDWASFGLMRARVSVKAASGQSARAEMLARSVALRLEGAAPALAELMLREPRAGVELAASASAVPEAETSDGATERDAVVTPITPALRGLAKVLSGRELLVARLAAAGRTNAQIASELFLSVRTVESHLHHARVKLGVTGREGLAALFSSPGDPLAPAL</sequence>
<evidence type="ECO:0000313" key="5">
    <source>
        <dbReference type="EMBL" id="GAA4174556.1"/>
    </source>
</evidence>
<dbReference type="PRINTS" id="PR00038">
    <property type="entry name" value="HTHLUXR"/>
</dbReference>
<keyword evidence="2" id="KW-0238">DNA-binding</keyword>
<gene>
    <name evidence="5" type="ORF">GCM10022287_18650</name>
</gene>
<keyword evidence="1" id="KW-0805">Transcription regulation</keyword>
<keyword evidence="3" id="KW-0804">Transcription</keyword>
<dbReference type="SUPFAM" id="SSF46894">
    <property type="entry name" value="C-terminal effector domain of the bipartite response regulators"/>
    <property type="match status" value="1"/>
</dbReference>
<accession>A0ABP8A069</accession>
<comment type="caution">
    <text evidence="5">The sequence shown here is derived from an EMBL/GenBank/DDBJ whole genome shotgun (WGS) entry which is preliminary data.</text>
</comment>
<name>A0ABP8A069_9MICO</name>
<dbReference type="SMART" id="SM00421">
    <property type="entry name" value="HTH_LUXR"/>
    <property type="match status" value="1"/>
</dbReference>
<protein>
    <recommendedName>
        <fullName evidence="4">HTH luxR-type domain-containing protein</fullName>
    </recommendedName>
</protein>
<dbReference type="PANTHER" id="PTHR44688">
    <property type="entry name" value="DNA-BINDING TRANSCRIPTIONAL ACTIVATOR DEVR_DOSR"/>
    <property type="match status" value="1"/>
</dbReference>
<dbReference type="CDD" id="cd06170">
    <property type="entry name" value="LuxR_C_like"/>
    <property type="match status" value="1"/>
</dbReference>